<accession>A0A412W995</accession>
<feature type="domain" description="Na+/H+ antiporter NhaC-like C-terminal" evidence="10">
    <location>
        <begin position="164"/>
        <end position="464"/>
    </location>
</feature>
<dbReference type="AlphaFoldDB" id="A0A412W995"/>
<keyword evidence="6 9" id="KW-1133">Transmembrane helix</keyword>
<feature type="transmembrane region" description="Helical" evidence="9">
    <location>
        <begin position="112"/>
        <end position="129"/>
    </location>
</feature>
<evidence type="ECO:0000256" key="7">
    <source>
        <dbReference type="ARBA" id="ARBA00023136"/>
    </source>
</evidence>
<feature type="transmembrane region" description="Helical" evidence="9">
    <location>
        <begin position="80"/>
        <end position="106"/>
    </location>
</feature>
<evidence type="ECO:0000256" key="1">
    <source>
        <dbReference type="ARBA" id="ARBA00004651"/>
    </source>
</evidence>
<dbReference type="Proteomes" id="UP000283426">
    <property type="component" value="Unassembled WGS sequence"/>
</dbReference>
<dbReference type="PANTHER" id="PTHR33451">
    <property type="entry name" value="MALATE-2H(+)/NA(+)-LACTATE ANTIPORTER"/>
    <property type="match status" value="1"/>
</dbReference>
<reference evidence="14 15" key="1">
    <citation type="submission" date="2018-08" db="EMBL/GenBank/DDBJ databases">
        <title>A genome reference for cultivated species of the human gut microbiota.</title>
        <authorList>
            <person name="Zou Y."/>
            <person name="Xue W."/>
            <person name="Luo G."/>
        </authorList>
    </citation>
    <scope>NUCLEOTIDE SEQUENCE [LARGE SCALE GENOMIC DNA]</scope>
    <source>
        <strain evidence="13 14">AF14-6AC</strain>
        <strain evidence="12 15">AF16-14</strain>
    </source>
</reference>
<protein>
    <submittedName>
        <fullName evidence="13">Na+/H+ antiporter NhaC</fullName>
    </submittedName>
</protein>
<dbReference type="GO" id="GO:0015297">
    <property type="term" value="F:antiporter activity"/>
    <property type="evidence" value="ECO:0007669"/>
    <property type="project" value="UniProtKB-KW"/>
</dbReference>
<dbReference type="PANTHER" id="PTHR33451:SF3">
    <property type="entry name" value="MALATE-2H(+)_NA(+)-LACTATE ANTIPORTER"/>
    <property type="match status" value="1"/>
</dbReference>
<evidence type="ECO:0000256" key="4">
    <source>
        <dbReference type="ARBA" id="ARBA00022475"/>
    </source>
</evidence>
<comment type="similarity">
    <text evidence="8">Belongs to the NhaC Na(+)/H(+) (TC 2.A.35) antiporter family.</text>
</comment>
<dbReference type="RefSeq" id="WP_087381348.1">
    <property type="nucleotide sequence ID" value="NZ_CABJFF010000001.1"/>
</dbReference>
<dbReference type="InterPro" id="IPR018461">
    <property type="entry name" value="Na/H_Antiport_NhaC-like_C"/>
</dbReference>
<dbReference type="EMBL" id="QRYW01000032">
    <property type="protein sequence ID" value="RGV22387.1"/>
    <property type="molecule type" value="Genomic_DNA"/>
</dbReference>
<keyword evidence="2" id="KW-0813">Transport</keyword>
<evidence type="ECO:0000256" key="8">
    <source>
        <dbReference type="ARBA" id="ARBA00038435"/>
    </source>
</evidence>
<evidence type="ECO:0000313" key="15">
    <source>
        <dbReference type="Proteomes" id="UP000284243"/>
    </source>
</evidence>
<dbReference type="Proteomes" id="UP001199750">
    <property type="component" value="Unassembled WGS sequence"/>
</dbReference>
<comment type="caution">
    <text evidence="13">The sequence shown here is derived from an EMBL/GenBank/DDBJ whole genome shotgun (WGS) entry which is preliminary data.</text>
</comment>
<sequence length="478" mass="51848">MKTQTKVPSLIQAILPLIVLIALLSFNVSYFDDPLGGSNQIALIIAASICSILALFNHVSWHEIQRKILQTINSAMTAILILLLIGSLSGSWMLSGVIPAMIYYGVDIMHPSYFLVASVVLCAIVSLATGSSWSTIATVGVAIVGVGNAFGLHQGLVAGAVISGAYFGDKMSPLSDTTNLAPTIAGTDLFTHIRYMVYTTFPTLILTLIIFGIIGLYQLNTDTAIDTGFIKKGLESSFHITPWLLSVPVLLIIIIIKKVPPIPAMLGGVVLGVIFALIFQPDLLDQLIAQEKFHNTYQLIIQAVGSRMTLSTGVSEVDELLTTGGMEGMLDTVWLIIAALTFGGVMEASGSLKRVGEAFMHFIYNDTSLVSTTILTCIFFNITACDQYLSIVVPGKMMQKIYEQRGLKPEVLSRALEDSATVTSVLVPWNTCGATQSRVLGVPTIEYLPYCFFNLISPLMNIFITIIHYKIRRIKVKA</sequence>
<evidence type="ECO:0000256" key="9">
    <source>
        <dbReference type="SAM" id="Phobius"/>
    </source>
</evidence>
<feature type="transmembrane region" description="Helical" evidence="9">
    <location>
        <begin position="262"/>
        <end position="284"/>
    </location>
</feature>
<evidence type="ECO:0000313" key="12">
    <source>
        <dbReference type="EMBL" id="RGU54916.1"/>
    </source>
</evidence>
<evidence type="ECO:0000256" key="6">
    <source>
        <dbReference type="ARBA" id="ARBA00022989"/>
    </source>
</evidence>
<keyword evidence="4" id="KW-1003">Cell membrane</keyword>
<feature type="transmembrane region" description="Helical" evidence="9">
    <location>
        <begin position="40"/>
        <end position="59"/>
    </location>
</feature>
<reference evidence="11" key="2">
    <citation type="submission" date="2022-01" db="EMBL/GenBank/DDBJ databases">
        <title>Collection of gut derived symbiotic bacterial strains cultured from healthy donors.</title>
        <authorList>
            <person name="Lin H."/>
            <person name="Kohout C."/>
            <person name="Waligurski E."/>
            <person name="Pamer E.G."/>
        </authorList>
    </citation>
    <scope>NUCLEOTIDE SEQUENCE</scope>
    <source>
        <strain evidence="11">DFI.1.149</strain>
    </source>
</reference>
<dbReference type="GO" id="GO:0005886">
    <property type="term" value="C:plasma membrane"/>
    <property type="evidence" value="ECO:0007669"/>
    <property type="project" value="UniProtKB-SubCell"/>
</dbReference>
<dbReference type="Pfam" id="PF03553">
    <property type="entry name" value="Na_H_antiporter"/>
    <property type="match status" value="1"/>
</dbReference>
<keyword evidence="5 9" id="KW-0812">Transmembrane</keyword>
<feature type="transmembrane region" description="Helical" evidence="9">
    <location>
        <begin position="238"/>
        <end position="256"/>
    </location>
</feature>
<name>A0A412W995_9BACT</name>
<keyword evidence="3" id="KW-0050">Antiport</keyword>
<evidence type="ECO:0000259" key="10">
    <source>
        <dbReference type="Pfam" id="PF03553"/>
    </source>
</evidence>
<evidence type="ECO:0000313" key="14">
    <source>
        <dbReference type="Proteomes" id="UP000283426"/>
    </source>
</evidence>
<dbReference type="InterPro" id="IPR052180">
    <property type="entry name" value="NhaC_Na-H+_Antiporter"/>
</dbReference>
<evidence type="ECO:0000256" key="3">
    <source>
        <dbReference type="ARBA" id="ARBA00022449"/>
    </source>
</evidence>
<organism evidence="13 14">
    <name type="scientific">Odoribacter splanchnicus</name>
    <dbReference type="NCBI Taxonomy" id="28118"/>
    <lineage>
        <taxon>Bacteria</taxon>
        <taxon>Pseudomonadati</taxon>
        <taxon>Bacteroidota</taxon>
        <taxon>Bacteroidia</taxon>
        <taxon>Bacteroidales</taxon>
        <taxon>Odoribacteraceae</taxon>
        <taxon>Odoribacter</taxon>
    </lineage>
</organism>
<evidence type="ECO:0000256" key="2">
    <source>
        <dbReference type="ARBA" id="ARBA00022448"/>
    </source>
</evidence>
<evidence type="ECO:0000256" key="5">
    <source>
        <dbReference type="ARBA" id="ARBA00022692"/>
    </source>
</evidence>
<feature type="transmembrane region" description="Helical" evidence="9">
    <location>
        <begin position="447"/>
        <end position="469"/>
    </location>
</feature>
<evidence type="ECO:0000313" key="13">
    <source>
        <dbReference type="EMBL" id="RGV22387.1"/>
    </source>
</evidence>
<dbReference type="EMBL" id="QRYC01000024">
    <property type="protein sequence ID" value="RGU54916.1"/>
    <property type="molecule type" value="Genomic_DNA"/>
</dbReference>
<feature type="transmembrane region" description="Helical" evidence="9">
    <location>
        <begin position="141"/>
        <end position="167"/>
    </location>
</feature>
<feature type="transmembrane region" description="Helical" evidence="9">
    <location>
        <begin position="7"/>
        <end position="28"/>
    </location>
</feature>
<comment type="subcellular location">
    <subcellularLocation>
        <location evidence="1">Cell membrane</location>
        <topology evidence="1">Multi-pass membrane protein</topology>
    </subcellularLocation>
</comment>
<proteinExistence type="inferred from homology"/>
<dbReference type="EMBL" id="JAKNDN010000028">
    <property type="protein sequence ID" value="MCG4960969.1"/>
    <property type="molecule type" value="Genomic_DNA"/>
</dbReference>
<feature type="transmembrane region" description="Helical" evidence="9">
    <location>
        <begin position="362"/>
        <end position="382"/>
    </location>
</feature>
<evidence type="ECO:0000313" key="11">
    <source>
        <dbReference type="EMBL" id="MCG4960969.1"/>
    </source>
</evidence>
<dbReference type="InterPro" id="IPR004770">
    <property type="entry name" value="Na/H_antiport_NhaC"/>
</dbReference>
<keyword evidence="7 9" id="KW-0472">Membrane</keyword>
<feature type="transmembrane region" description="Helical" evidence="9">
    <location>
        <begin position="195"/>
        <end position="217"/>
    </location>
</feature>
<gene>
    <name evidence="13" type="primary">nhaC</name>
    <name evidence="13" type="ORF">DWW24_14475</name>
    <name evidence="12" type="ORF">DWW57_14525</name>
    <name evidence="11" type="ORF">L0P03_14100</name>
</gene>
<dbReference type="NCBIfam" id="TIGR00931">
    <property type="entry name" value="antiport_nhaC"/>
    <property type="match status" value="1"/>
</dbReference>
<dbReference type="Proteomes" id="UP000284243">
    <property type="component" value="Unassembled WGS sequence"/>
</dbReference>